<feature type="chain" id="PRO_5047237498" evidence="3">
    <location>
        <begin position="19"/>
        <end position="523"/>
    </location>
</feature>
<evidence type="ECO:0000256" key="3">
    <source>
        <dbReference type="SAM" id="SignalP"/>
    </source>
</evidence>
<keyword evidence="3" id="KW-0732">Signal</keyword>
<reference evidence="5 6" key="1">
    <citation type="journal article" date="2016" name="Microbes Environ.">
        <title>Phylogenetically diverse aerobic anoxygenic phototrophic bacteria isolated from epilithic biofilms in Tama river, Japan.</title>
        <authorList>
            <person name="Hirose S."/>
            <person name="Matsuura K."/>
            <person name="Haruta S."/>
        </authorList>
    </citation>
    <scope>NUCLEOTIDE SEQUENCE [LARGE SCALE GENOMIC DNA]</scope>
    <source>
        <strain evidence="5 6">S08</strain>
    </source>
</reference>
<evidence type="ECO:0000313" key="6">
    <source>
        <dbReference type="Proteomes" id="UP000831327"/>
    </source>
</evidence>
<evidence type="ECO:0000256" key="1">
    <source>
        <dbReference type="ARBA" id="ARBA00004418"/>
    </source>
</evidence>
<dbReference type="CDD" id="cd08498">
    <property type="entry name" value="PBP2_NikA_DppA_OppA_like_2"/>
    <property type="match status" value="1"/>
</dbReference>
<gene>
    <name evidence="5" type="ORF">Rmf_46770</name>
</gene>
<dbReference type="Gene3D" id="3.10.105.10">
    <property type="entry name" value="Dipeptide-binding Protein, Domain 3"/>
    <property type="match status" value="1"/>
</dbReference>
<comment type="similarity">
    <text evidence="2">Belongs to the bacterial solute-binding protein 5 family.</text>
</comment>
<dbReference type="InterPro" id="IPR039424">
    <property type="entry name" value="SBP_5"/>
</dbReference>
<comment type="subcellular location">
    <subcellularLocation>
        <location evidence="1">Periplasm</location>
    </subcellularLocation>
</comment>
<evidence type="ECO:0000259" key="4">
    <source>
        <dbReference type="Pfam" id="PF00496"/>
    </source>
</evidence>
<feature type="signal peptide" evidence="3">
    <location>
        <begin position="1"/>
        <end position="18"/>
    </location>
</feature>
<protein>
    <submittedName>
        <fullName evidence="5">ABC transporter substrate-binding protein</fullName>
    </submittedName>
</protein>
<dbReference type="PANTHER" id="PTHR30290">
    <property type="entry name" value="PERIPLASMIC BINDING COMPONENT OF ABC TRANSPORTER"/>
    <property type="match status" value="1"/>
</dbReference>
<dbReference type="PIRSF" id="PIRSF002741">
    <property type="entry name" value="MppA"/>
    <property type="match status" value="1"/>
</dbReference>
<dbReference type="Proteomes" id="UP000831327">
    <property type="component" value="Chromosome"/>
</dbReference>
<keyword evidence="6" id="KW-1185">Reference proteome</keyword>
<accession>A0ABM7Y9K0</accession>
<evidence type="ECO:0000313" key="5">
    <source>
        <dbReference type="EMBL" id="BDG74748.1"/>
    </source>
</evidence>
<dbReference type="RefSeq" id="WP_244408915.1">
    <property type="nucleotide sequence ID" value="NZ_AP025637.1"/>
</dbReference>
<proteinExistence type="inferred from homology"/>
<dbReference type="Gene3D" id="3.40.190.10">
    <property type="entry name" value="Periplasmic binding protein-like II"/>
    <property type="match status" value="1"/>
</dbReference>
<dbReference type="InterPro" id="IPR030678">
    <property type="entry name" value="Peptide/Ni-bd"/>
</dbReference>
<evidence type="ECO:0000256" key="2">
    <source>
        <dbReference type="ARBA" id="ARBA00005695"/>
    </source>
</evidence>
<dbReference type="SUPFAM" id="SSF53850">
    <property type="entry name" value="Periplasmic binding protein-like II"/>
    <property type="match status" value="1"/>
</dbReference>
<dbReference type="EMBL" id="AP025637">
    <property type="protein sequence ID" value="BDG74748.1"/>
    <property type="molecule type" value="Genomic_DNA"/>
</dbReference>
<name>A0ABM7Y9K0_9PROT</name>
<sequence length="523" mass="56872">MKRLLLALLVACAAPAQAQTLRIGMKAAVDGSDPHQSYSPNRNVQMHVYESLVNQDQYLQPLPGLAESWRVIDDTTWEFRLRDGVAFHDGTPLTAADIAFSLRRAADARGLRTYSAQLRSFASVEEVDARTVRIRTRGPAPLLHVNLTTIMIVSAAAVGANATEEDFNGGRAAVGTGPYRWVRFTPGSDVTLERAPRHWGPPEPWQRVVFRFIPNDSARVSALLAGDVDVVDAVPPALYGRVRSDQRSRLHTATSAFNLYMYIDSGRERSPFVTGADGQPLDRNPLQDRRVRLALSHAINRAALAERAMEGGAEAAGQIAPQGFMGHVPGLPIPTFDPPRARALLAEAGYPQGFGLTIHCTSDRFAGDGRTCQALGQMLTAIGIRTEVEAIPSSIFFRRANRAPAAGGPEFSVSMSMFASTTGAASEGMNNILRTYNPDLSHGPANRGRYSDATLDGLLGQIERTMDDAQREALTQQAVRRVMEEAAIVPIFFVRSGWGTARNLTLIPRGDQYTMATGIRVAR</sequence>
<feature type="domain" description="Solute-binding protein family 5" evidence="4">
    <location>
        <begin position="61"/>
        <end position="434"/>
    </location>
</feature>
<organism evidence="5 6">
    <name type="scientific">Roseomonas fluvialis</name>
    <dbReference type="NCBI Taxonomy" id="1750527"/>
    <lineage>
        <taxon>Bacteria</taxon>
        <taxon>Pseudomonadati</taxon>
        <taxon>Pseudomonadota</taxon>
        <taxon>Alphaproteobacteria</taxon>
        <taxon>Acetobacterales</taxon>
        <taxon>Roseomonadaceae</taxon>
        <taxon>Roseomonas</taxon>
    </lineage>
</organism>
<dbReference type="Pfam" id="PF00496">
    <property type="entry name" value="SBP_bac_5"/>
    <property type="match status" value="1"/>
</dbReference>
<dbReference type="InterPro" id="IPR000914">
    <property type="entry name" value="SBP_5_dom"/>
</dbReference>